<dbReference type="InterPro" id="IPR017748">
    <property type="entry name" value="TagF"/>
</dbReference>
<dbReference type="STRING" id="1441930.Z042_16085"/>
<name>W0LAU2_9GAMM</name>
<dbReference type="Gene3D" id="3.40.1730.10">
    <property type="entry name" value="pa0076 domain"/>
    <property type="match status" value="1"/>
</dbReference>
<dbReference type="Proteomes" id="UP000019030">
    <property type="component" value="Chromosome"/>
</dbReference>
<proteinExistence type="predicted"/>
<dbReference type="Pfam" id="PF09867">
    <property type="entry name" value="TagF_N"/>
    <property type="match status" value="1"/>
</dbReference>
<gene>
    <name evidence="1" type="ORF">Z042_16085</name>
</gene>
<dbReference type="AlphaFoldDB" id="W0LAU2"/>
<keyword evidence="2" id="KW-1185">Reference proteome</keyword>
<reference evidence="1 2" key="1">
    <citation type="submission" date="2014-01" db="EMBL/GenBank/DDBJ databases">
        <title>Isolation of Serratia multitudinisentens RB-25 from Ex-Landfill site.</title>
        <authorList>
            <person name="Robson E.H.J."/>
        </authorList>
    </citation>
    <scope>NUCLEOTIDE SEQUENCE [LARGE SCALE GENOMIC DNA]</scope>
    <source>
        <strain evidence="1 2">RB-25</strain>
    </source>
</reference>
<evidence type="ECO:0008006" key="3">
    <source>
        <dbReference type="Google" id="ProtNLM"/>
    </source>
</evidence>
<dbReference type="HOGENOM" id="CLU_084145_1_0_6"/>
<evidence type="ECO:0000313" key="2">
    <source>
        <dbReference type="Proteomes" id="UP000019030"/>
    </source>
</evidence>
<protein>
    <recommendedName>
        <fullName evidence="3">Protein phosphatase ImpM</fullName>
    </recommendedName>
</protein>
<reference evidence="1 2" key="2">
    <citation type="submission" date="2015-03" db="EMBL/GenBank/DDBJ databases">
        <authorList>
            <person name="Chan K.-G."/>
        </authorList>
    </citation>
    <scope>NUCLEOTIDE SEQUENCE [LARGE SCALE GENOMIC DNA]</scope>
    <source>
        <strain evidence="1 2">RB-25</strain>
    </source>
</reference>
<sequence>MGWYGKIPSCGDFVQRRLPATLVNQWAHWFQSGLAARQLSAPCDGRYSLLGAPMWNFVLPATLGTPFAQLGCLMPSRDRVGRHYPLFAMWLVAPEHWQNQHLLLAAERYYSLGQILQRGIQQCHSVEHIDRALQALPPLPLPTAGQENTTALPAGPVAIADFEPYQYSSFWWNTPGSAAAFGTYVHSGNLTVQLFQHLFEPAADAKHTRQWPYGPMFD</sequence>
<dbReference type="PATRIC" id="fig|1441930.4.peg.3170"/>
<dbReference type="eggNOG" id="COG3913">
    <property type="taxonomic scope" value="Bacteria"/>
</dbReference>
<dbReference type="NCBIfam" id="TIGR03373">
    <property type="entry name" value="VI_minor_4"/>
    <property type="match status" value="1"/>
</dbReference>
<dbReference type="InterPro" id="IPR038225">
    <property type="entry name" value="TagF_sf"/>
</dbReference>
<accession>W0LAU2</accession>
<organism evidence="1 2">
    <name type="scientific">Chania multitudinisentens RB-25</name>
    <dbReference type="NCBI Taxonomy" id="1441930"/>
    <lineage>
        <taxon>Bacteria</taxon>
        <taxon>Pseudomonadati</taxon>
        <taxon>Pseudomonadota</taxon>
        <taxon>Gammaproteobacteria</taxon>
        <taxon>Enterobacterales</taxon>
        <taxon>Yersiniaceae</taxon>
        <taxon>Chania</taxon>
    </lineage>
</organism>
<dbReference type="EMBL" id="CP007044">
    <property type="protein sequence ID" value="AHG20953.1"/>
    <property type="molecule type" value="Genomic_DNA"/>
</dbReference>
<evidence type="ECO:0000313" key="1">
    <source>
        <dbReference type="EMBL" id="AHG20953.1"/>
    </source>
</evidence>
<dbReference type="KEGG" id="sfo:Z042_16085"/>
<dbReference type="PIRSF" id="PIRSF029287">
    <property type="entry name" value="UCP029287"/>
    <property type="match status" value="1"/>
</dbReference>